<dbReference type="PROSITE" id="PS50082">
    <property type="entry name" value="WD_REPEATS_2"/>
    <property type="match status" value="2"/>
</dbReference>
<evidence type="ECO:0000259" key="5">
    <source>
        <dbReference type="PROSITE" id="PS50197"/>
    </source>
</evidence>
<keyword evidence="2" id="KW-0677">Repeat</keyword>
<keyword evidence="7" id="KW-1185">Reference proteome</keyword>
<evidence type="ECO:0000313" key="8">
    <source>
        <dbReference type="RefSeq" id="XP_013401842.2"/>
    </source>
</evidence>
<dbReference type="PROSITE" id="PS51783">
    <property type="entry name" value="PH_BEACH"/>
    <property type="match status" value="1"/>
</dbReference>
<dbReference type="InterPro" id="IPR016024">
    <property type="entry name" value="ARM-type_fold"/>
</dbReference>
<feature type="repeat" description="WD" evidence="3">
    <location>
        <begin position="3603"/>
        <end position="3637"/>
    </location>
</feature>
<dbReference type="InterPro" id="IPR015943">
    <property type="entry name" value="WD40/YVTN_repeat-like_dom_sf"/>
</dbReference>
<dbReference type="SMART" id="SM00320">
    <property type="entry name" value="WD40"/>
    <property type="match status" value="4"/>
</dbReference>
<sequence length="3785" mass="424163">MIVCSRCIAELRSSCLDQFLKLYLKELYSQEETGITKSSLKFSDMQSVGNVLATEFMADIQRLCNSAKSEDDASGVVNYLLEQRGWMLLQVLQHIGVKNLTCGEEFVTLLVSLLNLTCGFPVVKRKGDAQTGVEFELQDLEQCLQHGASLASKRSHVLAGRHLLDMRSTNKRQQKVNISEVHIDTSGSEEDKNENSAGRKKSKAKLHTSLQTLSKDFAFLSDYAQSFDQKGKQEEVQLGKKDVSPLELCILVLALVQDVCQSDISPILPSRSVSADVLPLLTQLLSDLHKDNDPSQHALLRGWTQQEVITFERHLIRAIFALSAVLSRRSDTGGLALVEIGLIPTLLDVARLALTNARLNSLYRSEKEITATIVKGDTSFLLDILKGILLLLEVVFDNLPCNLTYLNNALRLFTDFKEAKGFELVESVIKYLDETIKENRSTKQVSAPAKHIQELLSCLVRVMDALKRAKVDYIHAIKCLKKKHKACMSTYHRYIHHHHDTLGEACSLQEEHLFLQSDSQGSIDGQQLEGQLSDSVGGSICAAAAIALFLLKLFKSVQSRYSLTNILYCIDNSGLCCCIPPEFLIKPMLQGFSKKSQSLRNYTLIILVKLLLEQCGGAKVGADKMDPCSVCTKNPPVFTPADHTQKTIEEKITASDSALSSSEVSLQSDNQDQQKPKWMVLKVFSDLIMQENETVSSQVAKHLLRLGYHSGDELKHELFRCVFLPLLQRIKSSKTNDFPEVVSQYVVGALPHLLQAKPTQELFLLQDGVQHLCSLVFKDNLREPVLKVFEVLITADVKEAEKMASPDYSPSGKTNTRVPPSSLQQSPSKAASIPRYYSAEFVIPAFLELLLESDDEDMDKSDETDFGSSRKFGAFMKDQLLPNVLSSLSDIWSTAERLVQNSKPFEDLFTRKGGPGAAYCLLLKLLELVTEKEKPFEENIELDGCTQADSVTDTISIGSATISECSYPGTPRESLQEDTKVPQVLLTKPSNDPHTVLKHKLLLIEALVKICLRCCAKDSLGKQSLTETELSEKVYCILNDNFPTNASHVIALCDTLLNCAVASEKMKDPLASSSLALMHLKEDDFLEGEEDLLELSDLGSGRDSEPGSNEAGYEADEEYTTDASDLLKANRSSYKRMQSMPPSVNKHQVIFPQVVTVTMRLLSSHCLHDVPVVNCVAQKVIALVKDAPANVQSLYNQGLLSVLLNGFHGVLTKSVKEWRVAQEFVLELCFYLARHSISSEELQICLRMINEPDPPLDALLTLLNKLTESIEIQPTYCLQFPNTKPDSSHVLEETVSLAAQGFYQSVQRSISLFASTRNSSASSLQEDSLLRSISLDEKEEKKKKPSLFSGSSLFNRVTESLGISDTVSLSCDAPVEIEFKDKVTWKEGFSTSLWLRLVRGGQDEISYNKAKKARKRGKSVMFTESSEENSVSEANKNGGSMTKGSNGAKYFDNKGKLTRKNSSQRLLTDSYLHVLSVGCNEKTADVIFEVWIDPSTGIIVFRITQQKEVLTDVQLAGALSSNRWQHVSLMYSEPIELSSKALRGVVRVMVDGGEVREKELEYTLIQKRPSKTFAKLWLGHSKTVADLSGSAGSWLMGSLMIFRGTVITPGLAFHLFGLGPDCCSVSQCDSSEQEAIYMYHINPQSLDTAGINQEVLIGNRSEDLQPLRENLLMVYIPKNPQQVNMYDPCGPKDGKTLTRLAMSLSTAQKASSEKILRQPLQVKPIKGQSSVIPLMHRGIEITVDEIGGVGVFLFLFAKVVENSTEQEQASALRLLFSLLRHSKKHAQDFKEMSGYSLLAKVMSTDKFINSFQVLKVLLDACLSESVIHFNTVTKAYSFIPYAKAIIQDVSIVREILLAWKVWDKGNVEVWHLCFVALEELIKEQHPYREFNRQQLHCAKTVDKLLVTCQERIQEACPSLPLPICSSMVKIIGHMMGSPPDINIVVTVCDFLLIAHPAASTFINHTANSFWFTHHWASGKKEKKKEKQSLSSTPSKGRSPSRTWHRSVEDVVETDQRNLTADVIAGERRLSVSLPSSPNTVKRQLSFKDSNFQFVASENSDSDILLSSAESRSRSQTYPPLAGCLDQKELTHALTTISTDTNEDNIEDKEALNDVENEEVFPPPQVEENDNSKDIFSKARNSAHTRINVHSTTMDSDACVISLGSASEDQIEHRDTFRGGDQEGPEISARIPSKDHSTPESYMTAVSGSSVNTKIADDTSPVISPGTGEVTEGGATAQSKPKELQNDSSNLLSDVSYSQSEDWELYPDPTSMNSVQVSLENANKDGIDEVDEGEKGLVVVCSGLLQLLQGVVINLCDVASKRILGMVLRPEVLLVLAHHNSPEIRTAVVQLLDVYFHRATDEQCENFLKIQGFHLLGSQLHQHQATRSLVEACLAMVFGKLHSMIDDIDPNQLSDLRPLQQSAITPVLALMEKTVYDTSLCHNAICLLIQLFETAPQMTQVMLENGLVEVLGNMVAAINKNEPRISDIIGEDEQQIVVEDIQHFAAMIAVKTFSTSGVSCYQQFDDMMTMFSILEMKEEERYGLQSRAVENVRSIQCSCFQAVLEFVETKCTIEDRGVVANLPLPYIKSASSLNDQSPLALPVVTSRRKTEGAVSLVPVTEREVTLEVSEESPESGAEDVVDTVFNLNASRTERYLGLDPSRRHSTAAVFEGGLLQTTTKKGKDIVGKLTISELIDRFKKTLVKAVDIVTCSGQIDIEYHVKKLQLMGKDDSNPATHEHHFQRFLLNFLLKALAESQERHKGPKKEWNTLLWSSKDLIRVEFIKLLVLMLSPVQYLAQRTFAVSCIVQLDNAGDLLKLSLSSSSAQGPRVAYYLYELYTCHEVSFQDREAGRVLMNTLKHCDITPILPDTSLSEDQEASIEEDIKHWAADDKKAKKRWMSRRKEVENRIIHKPDTLAKQLSTHAMEETQTVVNIQSLERSKFIDHIKLSMANSLQIKKAWHHLVEQLTHERAVWYSPSTYPKSWQLDPTEGPWRVRKRLERCHLLLREKFLKPDHQGKLRTADFKGPLTYLFESDDQMSDSAKLIYRLHTNEKITLTMRSTNVTPVIETPGEILVGENNVYFVGDAAVKQGNTTQILTEEHDMLSMTWPHEEIKELHKRRFQLRDNALEIFLTSGKTCLLAFESTRDRDQLFRHLDVLELANQIKGEDPSMVTQLWMEGRMTNFEYLTHLNKMSGRSFNDLMQYPVFPFILSNYTSKEIDLEDENIYRKLDRAISIQEKSKEEKYITNYEILQAEYEKNIADPMVENSGFVVEPYHYGSLYSNSGTILHFLVRLLPFTRMHLSYQDNNFDIPDRLFHSMDTSWRLASFESSTDFKELIPEFFFLPEFLENNEGFNLGTRQGGEVVENVLLPPWCRNNPRLFILIHRQALESTYVSNNIHNWIDLIFGFKQTGKAAVDALNVFHPACYYGVDVDSIKDPLKKNASKTMIRTYGQVPKQLYPRPHVACQLPTESSAAKMISNLLFLPSEKPLQQAGRIENERRQGKVREIAWLKSVTTITTTDITWAGIVSWGHADSIVRIQNKKNQPPVNFLHWNTNEQITCCTSVPDCKLLFFGDTSGVVTVYSTKFNTTKACDIQVTGPRQCLYGHQGSITCLEVCKPFSIFVSAGEDGRCIIWDLNRLGYVRCIKCHVEPVNALAISDTLGDIATASYTGQGSKLYLHTINARLVAEYDCRERIFCLTYSTAPEGRSINVIAGGLDFGIIRLWSSWDLQAVRDIRHADMGTAIMSLTFTHDNQRLFSANTDGMVMMWSKTTNNKIKPQFIPFLQ</sequence>
<dbReference type="FunFam" id="2.130.10.10:FF:000292">
    <property type="entry name" value="Lysosomal trafficking regulator"/>
    <property type="match status" value="1"/>
</dbReference>
<dbReference type="InterPro" id="IPR036372">
    <property type="entry name" value="BEACH_dom_sf"/>
</dbReference>
<dbReference type="FunCoup" id="A0A1S3IUF8">
    <property type="interactions" value="1099"/>
</dbReference>
<dbReference type="Pfam" id="PF20426">
    <property type="entry name" value="NBCH_WD40"/>
    <property type="match status" value="1"/>
</dbReference>
<feature type="region of interest" description="Disordered" evidence="4">
    <location>
        <begin position="1418"/>
        <end position="1454"/>
    </location>
</feature>
<dbReference type="InterPro" id="IPR011993">
    <property type="entry name" value="PH-like_dom_sf"/>
</dbReference>
<dbReference type="SMART" id="SM01026">
    <property type="entry name" value="Beach"/>
    <property type="match status" value="1"/>
</dbReference>
<dbReference type="InterPro" id="IPR001680">
    <property type="entry name" value="WD40_rpt"/>
</dbReference>
<feature type="domain" description="BEACH" evidence="5">
    <location>
        <begin position="3160"/>
        <end position="3465"/>
    </location>
</feature>
<feature type="repeat" description="WD" evidence="3">
    <location>
        <begin position="3737"/>
        <end position="3778"/>
    </location>
</feature>
<dbReference type="Proteomes" id="UP000085678">
    <property type="component" value="Unplaced"/>
</dbReference>
<dbReference type="PANTHER" id="PTHR13743">
    <property type="entry name" value="BEIGE/BEACH-RELATED"/>
    <property type="match status" value="1"/>
</dbReference>
<feature type="compositionally biased region" description="Low complexity" evidence="4">
    <location>
        <begin position="2225"/>
        <end position="2236"/>
    </location>
</feature>
<feature type="region of interest" description="Disordered" evidence="4">
    <location>
        <begin position="2175"/>
        <end position="2199"/>
    </location>
</feature>
<dbReference type="SUPFAM" id="SSF50729">
    <property type="entry name" value="PH domain-like"/>
    <property type="match status" value="1"/>
</dbReference>
<accession>A0A1S3IUF8</accession>
<organism evidence="7 8">
    <name type="scientific">Lingula anatina</name>
    <name type="common">Brachiopod</name>
    <name type="synonym">Lingula unguis</name>
    <dbReference type="NCBI Taxonomy" id="7574"/>
    <lineage>
        <taxon>Eukaryota</taxon>
        <taxon>Metazoa</taxon>
        <taxon>Spiralia</taxon>
        <taxon>Lophotrochozoa</taxon>
        <taxon>Brachiopoda</taxon>
        <taxon>Linguliformea</taxon>
        <taxon>Lingulata</taxon>
        <taxon>Lingulida</taxon>
        <taxon>Linguloidea</taxon>
        <taxon>Lingulidae</taxon>
        <taxon>Lingula</taxon>
    </lineage>
</organism>
<dbReference type="Pfam" id="PF14844">
    <property type="entry name" value="PH_BEACH"/>
    <property type="match status" value="1"/>
</dbReference>
<dbReference type="InterPro" id="IPR036322">
    <property type="entry name" value="WD40_repeat_dom_sf"/>
</dbReference>
<evidence type="ECO:0000256" key="4">
    <source>
        <dbReference type="SAM" id="MobiDB-lite"/>
    </source>
</evidence>
<dbReference type="Gene3D" id="2.30.29.30">
    <property type="entry name" value="Pleckstrin-homology domain (PH domain)/Phosphotyrosine-binding domain (PTB)"/>
    <property type="match status" value="1"/>
</dbReference>
<dbReference type="CDD" id="cd01201">
    <property type="entry name" value="PH_BEACH"/>
    <property type="match status" value="1"/>
</dbReference>
<feature type="compositionally biased region" description="Polar residues" evidence="4">
    <location>
        <begin position="1988"/>
        <end position="2001"/>
    </location>
</feature>
<dbReference type="InParanoid" id="A0A1S3IUF8"/>
<dbReference type="KEGG" id="lak:106167585"/>
<dbReference type="STRING" id="7574.A0A1S3IUF8"/>
<protein>
    <submittedName>
        <fullName evidence="8">LOW QUALITY PROTEIN: lysosomal-trafficking regulator-like</fullName>
    </submittedName>
</protein>
<keyword evidence="1 3" id="KW-0853">WD repeat</keyword>
<dbReference type="Gene3D" id="1.10.1540.10">
    <property type="entry name" value="BEACH domain"/>
    <property type="match status" value="1"/>
</dbReference>
<feature type="region of interest" description="Disordered" evidence="4">
    <location>
        <begin position="2214"/>
        <end position="2247"/>
    </location>
</feature>
<feature type="region of interest" description="Disordered" evidence="4">
    <location>
        <begin position="803"/>
        <end position="829"/>
    </location>
</feature>
<feature type="region of interest" description="Disordered" evidence="4">
    <location>
        <begin position="171"/>
        <end position="205"/>
    </location>
</feature>
<dbReference type="InterPro" id="IPR050865">
    <property type="entry name" value="BEACH_Domain"/>
</dbReference>
<dbReference type="InterPro" id="IPR046851">
    <property type="entry name" value="NBCH_WD40"/>
</dbReference>
<dbReference type="Gene3D" id="2.130.10.10">
    <property type="entry name" value="YVTN repeat-like/Quinoprotein amine dehydrogenase"/>
    <property type="match status" value="2"/>
</dbReference>
<feature type="region of interest" description="Disordered" evidence="4">
    <location>
        <begin position="1981"/>
        <end position="2006"/>
    </location>
</feature>
<dbReference type="OrthoDB" id="26681at2759"/>
<feature type="domain" description="BEACH-type PH" evidence="6">
    <location>
        <begin position="3048"/>
        <end position="3155"/>
    </location>
</feature>
<dbReference type="Pfam" id="PF02138">
    <property type="entry name" value="Beach"/>
    <property type="match status" value="1"/>
</dbReference>
<evidence type="ECO:0000313" key="7">
    <source>
        <dbReference type="Proteomes" id="UP000085678"/>
    </source>
</evidence>
<dbReference type="RefSeq" id="XP_013401842.2">
    <property type="nucleotide sequence ID" value="XM_013546388.2"/>
</dbReference>
<reference evidence="8" key="1">
    <citation type="submission" date="2025-08" db="UniProtKB">
        <authorList>
            <consortium name="RefSeq"/>
        </authorList>
    </citation>
    <scope>IDENTIFICATION</scope>
    <source>
        <tissue evidence="8">Gonads</tissue>
    </source>
</reference>
<feature type="compositionally biased region" description="Polar residues" evidence="4">
    <location>
        <begin position="811"/>
        <end position="829"/>
    </location>
</feature>
<dbReference type="InterPro" id="IPR023362">
    <property type="entry name" value="PH-BEACH_dom"/>
</dbReference>
<dbReference type="SUPFAM" id="SSF81837">
    <property type="entry name" value="BEACH domain"/>
    <property type="match status" value="1"/>
</dbReference>
<dbReference type="CDD" id="cd06071">
    <property type="entry name" value="Beach"/>
    <property type="match status" value="1"/>
</dbReference>
<dbReference type="PROSITE" id="PS50294">
    <property type="entry name" value="WD_REPEATS_REGION"/>
    <property type="match status" value="1"/>
</dbReference>
<proteinExistence type="predicted"/>
<feature type="compositionally biased region" description="Polar residues" evidence="4">
    <location>
        <begin position="1434"/>
        <end position="1445"/>
    </location>
</feature>
<dbReference type="FunFam" id="1.10.1540.10:FF:000001">
    <property type="entry name" value="neurobeachin isoform X1"/>
    <property type="match status" value="1"/>
</dbReference>
<name>A0A1S3IUF8_LINAN</name>
<dbReference type="SUPFAM" id="SSF48371">
    <property type="entry name" value="ARM repeat"/>
    <property type="match status" value="2"/>
</dbReference>
<evidence type="ECO:0000256" key="1">
    <source>
        <dbReference type="ARBA" id="ARBA00022574"/>
    </source>
</evidence>
<feature type="region of interest" description="Disordered" evidence="4">
    <location>
        <begin position="1096"/>
        <end position="1119"/>
    </location>
</feature>
<evidence type="ECO:0000259" key="6">
    <source>
        <dbReference type="PROSITE" id="PS51783"/>
    </source>
</evidence>
<dbReference type="InterPro" id="IPR000409">
    <property type="entry name" value="BEACH_dom"/>
</dbReference>
<gene>
    <name evidence="8" type="primary">LOC106167585</name>
</gene>
<evidence type="ECO:0000256" key="3">
    <source>
        <dbReference type="PROSITE-ProRule" id="PRU00221"/>
    </source>
</evidence>
<dbReference type="SUPFAM" id="SSF50978">
    <property type="entry name" value="WD40 repeat-like"/>
    <property type="match status" value="1"/>
</dbReference>
<dbReference type="PROSITE" id="PS50197">
    <property type="entry name" value="BEACH"/>
    <property type="match status" value="1"/>
</dbReference>
<dbReference type="GeneID" id="106167585"/>
<evidence type="ECO:0000256" key="2">
    <source>
        <dbReference type="ARBA" id="ARBA00022737"/>
    </source>
</evidence>
<dbReference type="PANTHER" id="PTHR13743:SF86">
    <property type="entry name" value="LYSOSOMAL-TRAFFICKING REGULATOR"/>
    <property type="match status" value="1"/>
</dbReference>